<dbReference type="PANTHER" id="PTHR11527">
    <property type="entry name" value="HEAT-SHOCK PROTEIN 20 FAMILY MEMBER"/>
    <property type="match status" value="1"/>
</dbReference>
<evidence type="ECO:0000256" key="2">
    <source>
        <dbReference type="RuleBase" id="RU003616"/>
    </source>
</evidence>
<name>F3YUL5_DESAF</name>
<dbReference type="InterPro" id="IPR002068">
    <property type="entry name" value="A-crystallin/Hsp20_dom"/>
</dbReference>
<dbReference type="InterPro" id="IPR031107">
    <property type="entry name" value="Small_HSP"/>
</dbReference>
<dbReference type="RefSeq" id="WP_014258808.1">
    <property type="nucleotide sequence ID" value="NC_016629.1"/>
</dbReference>
<dbReference type="KEGG" id="daf:Desaf_0616"/>
<dbReference type="eggNOG" id="COG0071">
    <property type="taxonomic scope" value="Bacteria"/>
</dbReference>
<dbReference type="EMBL" id="CP003221">
    <property type="protein sequence ID" value="EGJ48969.1"/>
    <property type="molecule type" value="Genomic_DNA"/>
</dbReference>
<dbReference type="Gene3D" id="2.60.40.790">
    <property type="match status" value="1"/>
</dbReference>
<dbReference type="Proteomes" id="UP000007844">
    <property type="component" value="Chromosome"/>
</dbReference>
<dbReference type="CDD" id="cd06464">
    <property type="entry name" value="ACD_sHsps-like"/>
    <property type="match status" value="1"/>
</dbReference>
<accession>F3YUL5</accession>
<proteinExistence type="inferred from homology"/>
<protein>
    <submittedName>
        <fullName evidence="4">Heat shock protein Hsp20</fullName>
    </submittedName>
</protein>
<reference evidence="4 5" key="1">
    <citation type="journal article" date="2011" name="J. Bacteriol.">
        <title>Genome sequence of the mercury-methylating and pleomorphic Desulfovibrio africanus Strain Walvis Bay.</title>
        <authorList>
            <person name="Brown S.D."/>
            <person name="Wall J.D."/>
            <person name="Kucken A.M."/>
            <person name="Gilmour C.C."/>
            <person name="Podar M."/>
            <person name="Brandt C.C."/>
            <person name="Teshima H."/>
            <person name="Detter J.C."/>
            <person name="Han C.S."/>
            <person name="Land M.L."/>
            <person name="Lucas S."/>
            <person name="Han J."/>
            <person name="Pennacchio L."/>
            <person name="Nolan M."/>
            <person name="Pitluck S."/>
            <person name="Woyke T."/>
            <person name="Goodwin L."/>
            <person name="Palumbo A.V."/>
            <person name="Elias D.A."/>
        </authorList>
    </citation>
    <scope>NUCLEOTIDE SEQUENCE [LARGE SCALE GENOMIC DNA]</scope>
    <source>
        <strain evidence="4 5">Walvis Bay</strain>
    </source>
</reference>
<organism evidence="4 5">
    <name type="scientific">Desulfocurvibacter africanus subsp. africanus str. Walvis Bay</name>
    <dbReference type="NCBI Taxonomy" id="690850"/>
    <lineage>
        <taxon>Bacteria</taxon>
        <taxon>Pseudomonadati</taxon>
        <taxon>Thermodesulfobacteriota</taxon>
        <taxon>Desulfovibrionia</taxon>
        <taxon>Desulfovibrionales</taxon>
        <taxon>Desulfovibrionaceae</taxon>
        <taxon>Desulfocurvibacter</taxon>
    </lineage>
</organism>
<comment type="similarity">
    <text evidence="1 2">Belongs to the small heat shock protein (HSP20) family.</text>
</comment>
<evidence type="ECO:0000259" key="3">
    <source>
        <dbReference type="PROSITE" id="PS01031"/>
    </source>
</evidence>
<evidence type="ECO:0000313" key="4">
    <source>
        <dbReference type="EMBL" id="EGJ48969.1"/>
    </source>
</evidence>
<dbReference type="AlphaFoldDB" id="F3YUL5"/>
<sequence length="143" mass="15794">MPDLTLWTAREILRMKRDLDTLFSSLCEDFGTCGLPDALAGPSIDIVQEEDALVISAELPGVNPQDLRVAVQDDRLLLAHEQRSVMGESGATIESRSHFSHTIRLPCRVDADKADAVFENQTLTITLPRCEPSRPKPLSIRIG</sequence>
<gene>
    <name evidence="4" type="ORF">Desaf_0616</name>
</gene>
<keyword evidence="5" id="KW-1185">Reference proteome</keyword>
<evidence type="ECO:0000256" key="1">
    <source>
        <dbReference type="PROSITE-ProRule" id="PRU00285"/>
    </source>
</evidence>
<dbReference type="STRING" id="690850.Desaf_0616"/>
<dbReference type="HOGENOM" id="CLU_046737_12_1_7"/>
<dbReference type="PROSITE" id="PS01031">
    <property type="entry name" value="SHSP"/>
    <property type="match status" value="1"/>
</dbReference>
<dbReference type="SUPFAM" id="SSF49764">
    <property type="entry name" value="HSP20-like chaperones"/>
    <property type="match status" value="1"/>
</dbReference>
<feature type="domain" description="SHSP" evidence="3">
    <location>
        <begin position="35"/>
        <end position="143"/>
    </location>
</feature>
<keyword evidence="4" id="KW-0346">Stress response</keyword>
<dbReference type="InterPro" id="IPR008978">
    <property type="entry name" value="HSP20-like_chaperone"/>
</dbReference>
<dbReference type="Pfam" id="PF00011">
    <property type="entry name" value="HSP20"/>
    <property type="match status" value="1"/>
</dbReference>
<evidence type="ECO:0000313" key="5">
    <source>
        <dbReference type="Proteomes" id="UP000007844"/>
    </source>
</evidence>